<keyword evidence="3" id="KW-0539">Nucleus</keyword>
<sequence length="444" mass="50243">MDVTEKAKTGIRRFVCDQLRDEPDLSTLTLRILKKRYLERAQCDSLSPEVKLFIKRVVEEELIKMQENDENDSELETKKSQNKRKRDAENDEVLSGGEDEDVSKAKKPRRRSSPSSESEVKKDCKTESDDSEEEEKVKSESEDEKKEVKKSQRTTNGKSKPQISSEESSDEEMNESENKGKESSCEDSPKEKAIKKMDATKNGEPGSSDASKGKKTPQSDEEDKPDTESESEESEQRKDKDPSDDSGKEEKVLVEKKNNDSDSSLTSLDEEQNNGKENTTAGKKKKATKKVEKKEKSASGQKMDDTSIVRLKRYITLCGMRLNYKQVLQDCHSVNTQVAVLKKQLKDLGVDGQPSIKKCRKIKRKREETQELADLDVSNIIATEGRPKRRGTSAWKERQDSPSSTYLRTVNSGSDSDEENKPNRGRKRLWANLQGIISDDADSN</sequence>
<feature type="region of interest" description="Disordered" evidence="4">
    <location>
        <begin position="64"/>
        <end position="303"/>
    </location>
</feature>
<evidence type="ECO:0000256" key="4">
    <source>
        <dbReference type="SAM" id="MobiDB-lite"/>
    </source>
</evidence>
<comment type="subcellular location">
    <subcellularLocation>
        <location evidence="1">Nucleus</location>
    </subcellularLocation>
</comment>
<keyword evidence="2" id="KW-0143">Chaperone</keyword>
<feature type="domain" description="Histone chaperone" evidence="5">
    <location>
        <begin position="366"/>
        <end position="400"/>
    </location>
</feature>
<feature type="region of interest" description="Disordered" evidence="4">
    <location>
        <begin position="383"/>
        <end position="431"/>
    </location>
</feature>
<dbReference type="InterPro" id="IPR019098">
    <property type="entry name" value="Histone_chaperone_domain_CHZ"/>
</dbReference>
<dbReference type="KEGG" id="ncc:104945279"/>
<feature type="compositionally biased region" description="Basic and acidic residues" evidence="4">
    <location>
        <begin position="118"/>
        <end position="128"/>
    </location>
</feature>
<feature type="compositionally biased region" description="Polar residues" evidence="4">
    <location>
        <begin position="401"/>
        <end position="414"/>
    </location>
</feature>
<dbReference type="PANTHER" id="PTHR15410">
    <property type="entry name" value="HIRA-INTERACTING PROTEIN 3"/>
    <property type="match status" value="1"/>
</dbReference>
<dbReference type="PANTHER" id="PTHR15410:SF2">
    <property type="entry name" value="HIRA-INTERACTING PROTEIN 3"/>
    <property type="match status" value="1"/>
</dbReference>
<dbReference type="CTD" id="8479"/>
<dbReference type="AlphaFoldDB" id="A0A6I9MSU3"/>
<evidence type="ECO:0000313" key="7">
    <source>
        <dbReference type="RefSeq" id="XP_010769229.1"/>
    </source>
</evidence>
<name>A0A6I9MSU3_9TELE</name>
<dbReference type="GeneID" id="104945279"/>
<feature type="compositionally biased region" description="Acidic residues" evidence="4">
    <location>
        <begin position="89"/>
        <end position="101"/>
    </location>
</feature>
<dbReference type="InterPro" id="IPR037647">
    <property type="entry name" value="HIRIP3"/>
</dbReference>
<evidence type="ECO:0000256" key="1">
    <source>
        <dbReference type="ARBA" id="ARBA00004123"/>
    </source>
</evidence>
<evidence type="ECO:0000256" key="3">
    <source>
        <dbReference type="ARBA" id="ARBA00023242"/>
    </source>
</evidence>
<evidence type="ECO:0000259" key="5">
    <source>
        <dbReference type="SMART" id="SM01082"/>
    </source>
</evidence>
<organism evidence="6 7">
    <name type="scientific">Notothenia coriiceps</name>
    <name type="common">black rockcod</name>
    <dbReference type="NCBI Taxonomy" id="8208"/>
    <lineage>
        <taxon>Eukaryota</taxon>
        <taxon>Metazoa</taxon>
        <taxon>Chordata</taxon>
        <taxon>Craniata</taxon>
        <taxon>Vertebrata</taxon>
        <taxon>Euteleostomi</taxon>
        <taxon>Actinopterygii</taxon>
        <taxon>Neopterygii</taxon>
        <taxon>Teleostei</taxon>
        <taxon>Neoteleostei</taxon>
        <taxon>Acanthomorphata</taxon>
        <taxon>Eupercaria</taxon>
        <taxon>Perciformes</taxon>
        <taxon>Notothenioidei</taxon>
        <taxon>Nototheniidae</taxon>
        <taxon>Notothenia</taxon>
    </lineage>
</organism>
<protein>
    <submittedName>
        <fullName evidence="7">HIRA-interacting protein 3</fullName>
    </submittedName>
</protein>
<gene>
    <name evidence="7" type="primary">hirip3</name>
</gene>
<feature type="compositionally biased region" description="Acidic residues" evidence="4">
    <location>
        <begin position="219"/>
        <end position="233"/>
    </location>
</feature>
<dbReference type="SMART" id="SM01082">
    <property type="entry name" value="CHZ"/>
    <property type="match status" value="1"/>
</dbReference>
<feature type="compositionally biased region" description="Polar residues" evidence="4">
    <location>
        <begin position="153"/>
        <end position="163"/>
    </location>
</feature>
<evidence type="ECO:0000256" key="2">
    <source>
        <dbReference type="ARBA" id="ARBA00023186"/>
    </source>
</evidence>
<keyword evidence="6" id="KW-1185">Reference proteome</keyword>
<proteinExistence type="predicted"/>
<dbReference type="RefSeq" id="XP_010769229.1">
    <property type="nucleotide sequence ID" value="XM_010770927.1"/>
</dbReference>
<feature type="compositionally biased region" description="Basic and acidic residues" evidence="4">
    <location>
        <begin position="135"/>
        <end position="150"/>
    </location>
</feature>
<feature type="compositionally biased region" description="Basic and acidic residues" evidence="4">
    <location>
        <begin position="176"/>
        <end position="201"/>
    </location>
</feature>
<dbReference type="Proteomes" id="UP000504611">
    <property type="component" value="Unplaced"/>
</dbReference>
<feature type="compositionally biased region" description="Basic and acidic residues" evidence="4">
    <location>
        <begin position="234"/>
        <end position="260"/>
    </location>
</feature>
<dbReference type="OrthoDB" id="552755at2759"/>
<reference evidence="7" key="1">
    <citation type="submission" date="2025-08" db="UniProtKB">
        <authorList>
            <consortium name="RefSeq"/>
        </authorList>
    </citation>
    <scope>IDENTIFICATION</scope>
    <source>
        <tissue evidence="7">Muscle</tissue>
    </source>
</reference>
<accession>A0A6I9MSU3</accession>
<dbReference type="GO" id="GO:0005634">
    <property type="term" value="C:nucleus"/>
    <property type="evidence" value="ECO:0007669"/>
    <property type="project" value="UniProtKB-SubCell"/>
</dbReference>
<feature type="compositionally biased region" description="Basic and acidic residues" evidence="4">
    <location>
        <begin position="289"/>
        <end position="303"/>
    </location>
</feature>
<evidence type="ECO:0000313" key="6">
    <source>
        <dbReference type="Proteomes" id="UP000504611"/>
    </source>
</evidence>